<evidence type="ECO:0000313" key="4">
    <source>
        <dbReference type="Proteomes" id="UP000030428"/>
    </source>
</evidence>
<keyword evidence="1" id="KW-0732">Signal</keyword>
<dbReference type="AlphaFoldDB" id="A0A0A6P240"/>
<feature type="signal peptide" evidence="1">
    <location>
        <begin position="1"/>
        <end position="20"/>
    </location>
</feature>
<comment type="caution">
    <text evidence="3">The sequence shown here is derived from an EMBL/GenBank/DDBJ whole genome shotgun (WGS) entry which is preliminary data.</text>
</comment>
<evidence type="ECO:0000259" key="2">
    <source>
        <dbReference type="Pfam" id="PF12729"/>
    </source>
</evidence>
<sequence>MKKLLISGIIALLSMQLVQAETICDARISLADARFNLMMMVMSTDKAEQDALKVEIDNASTELERVIAAMLKDENKIDDSQLTILLETWTAFKNTRETEIVPFIYAGDNMKAIGIATGIQAGRMMTMEGIIQALNGDNCN</sequence>
<evidence type="ECO:0000313" key="3">
    <source>
        <dbReference type="EMBL" id="KHD04915.1"/>
    </source>
</evidence>
<gene>
    <name evidence="3" type="ORF">PN36_20660</name>
</gene>
<dbReference type="Pfam" id="PF12729">
    <property type="entry name" value="4HB_MCP_1"/>
    <property type="match status" value="1"/>
</dbReference>
<name>A0A0A6P240_9GAMM</name>
<dbReference type="EMBL" id="JSZA02000090">
    <property type="protein sequence ID" value="KHD04915.1"/>
    <property type="molecule type" value="Genomic_DNA"/>
</dbReference>
<feature type="domain" description="Chemotaxis methyl-accepting receptor HlyB-like 4HB MCP" evidence="2">
    <location>
        <begin position="15"/>
        <end position="135"/>
    </location>
</feature>
<organism evidence="3 4">
    <name type="scientific">Candidatus Thiomargarita nelsonii</name>
    <dbReference type="NCBI Taxonomy" id="1003181"/>
    <lineage>
        <taxon>Bacteria</taxon>
        <taxon>Pseudomonadati</taxon>
        <taxon>Pseudomonadota</taxon>
        <taxon>Gammaproteobacteria</taxon>
        <taxon>Thiotrichales</taxon>
        <taxon>Thiotrichaceae</taxon>
        <taxon>Thiomargarita</taxon>
    </lineage>
</organism>
<keyword evidence="4" id="KW-1185">Reference proteome</keyword>
<protein>
    <recommendedName>
        <fullName evidence="2">Chemotaxis methyl-accepting receptor HlyB-like 4HB MCP domain-containing protein</fullName>
    </recommendedName>
</protein>
<dbReference type="InterPro" id="IPR024478">
    <property type="entry name" value="HlyB_4HB_MCP"/>
</dbReference>
<reference evidence="3 4" key="1">
    <citation type="journal article" date="2016" name="Front. Microbiol.">
        <title>Single-Cell (Meta-)Genomics of a Dimorphic Candidatus Thiomargarita nelsonii Reveals Genomic Plasticity.</title>
        <authorList>
            <person name="Flood B.E."/>
            <person name="Fliss P."/>
            <person name="Jones D.S."/>
            <person name="Dick G.J."/>
            <person name="Jain S."/>
            <person name="Kaster A.K."/>
            <person name="Winkel M."/>
            <person name="Mussmann M."/>
            <person name="Bailey J."/>
        </authorList>
    </citation>
    <scope>NUCLEOTIDE SEQUENCE [LARGE SCALE GENOMIC DNA]</scope>
    <source>
        <strain evidence="3">Hydrate Ridge</strain>
    </source>
</reference>
<evidence type="ECO:0000256" key="1">
    <source>
        <dbReference type="SAM" id="SignalP"/>
    </source>
</evidence>
<proteinExistence type="predicted"/>
<feature type="chain" id="PRO_5002020203" description="Chemotaxis methyl-accepting receptor HlyB-like 4HB MCP domain-containing protein" evidence="1">
    <location>
        <begin position="21"/>
        <end position="140"/>
    </location>
</feature>
<accession>A0A0A6P240</accession>
<dbReference type="Proteomes" id="UP000030428">
    <property type="component" value="Unassembled WGS sequence"/>
</dbReference>